<dbReference type="InterPro" id="IPR000490">
    <property type="entry name" value="Glyco_hydro_17"/>
</dbReference>
<evidence type="ECO:0000256" key="7">
    <source>
        <dbReference type="ARBA" id="ARBA00023295"/>
    </source>
</evidence>
<evidence type="ECO:0000256" key="2">
    <source>
        <dbReference type="ARBA" id="ARBA00008773"/>
    </source>
</evidence>
<dbReference type="SMART" id="SM00768">
    <property type="entry name" value="X8"/>
    <property type="match status" value="1"/>
</dbReference>
<evidence type="ECO:0000256" key="3">
    <source>
        <dbReference type="ARBA" id="ARBA00012780"/>
    </source>
</evidence>
<evidence type="ECO:0000256" key="11">
    <source>
        <dbReference type="RuleBase" id="RU004336"/>
    </source>
</evidence>
<evidence type="ECO:0000313" key="13">
    <source>
        <dbReference type="EnsemblPlants" id="QL02p086138:mrna"/>
    </source>
</evidence>
<accession>A0A7N2L109</accession>
<keyword evidence="4" id="KW-0732">Signal</keyword>
<dbReference type="FunFam" id="1.20.58.1040:FF:000002">
    <property type="entry name" value="Glucan endo-1,3-beta-glucosidase 8"/>
    <property type="match status" value="1"/>
</dbReference>
<dbReference type="Gramene" id="QL02p086138:mrna">
    <property type="protein sequence ID" value="QL02p086138:mrna"/>
    <property type="gene ID" value="QL02p086138"/>
</dbReference>
<dbReference type="Pfam" id="PF00332">
    <property type="entry name" value="Glyco_hydro_17"/>
    <property type="match status" value="2"/>
</dbReference>
<protein>
    <recommendedName>
        <fullName evidence="3">glucan endo-1,3-beta-D-glucosidase</fullName>
        <ecNumber evidence="3">3.2.1.39</ecNumber>
    </recommendedName>
    <alternativeName>
        <fullName evidence="8">(1-&gt;3)-beta-glucan endohydrolase</fullName>
    </alternativeName>
    <alternativeName>
        <fullName evidence="9">Beta-1,3-endoglucanase</fullName>
    </alternativeName>
</protein>
<evidence type="ECO:0000256" key="9">
    <source>
        <dbReference type="ARBA" id="ARBA00033417"/>
    </source>
</evidence>
<evidence type="ECO:0000256" key="1">
    <source>
        <dbReference type="ARBA" id="ARBA00000382"/>
    </source>
</evidence>
<dbReference type="GO" id="GO:0005975">
    <property type="term" value="P:carbohydrate metabolic process"/>
    <property type="evidence" value="ECO:0007669"/>
    <property type="project" value="InterPro"/>
</dbReference>
<dbReference type="Gene3D" id="3.20.20.80">
    <property type="entry name" value="Glycosidases"/>
    <property type="match status" value="2"/>
</dbReference>
<comment type="catalytic activity">
    <reaction evidence="1">
        <text>Hydrolysis of (1-&gt;3)-beta-D-glucosidic linkages in (1-&gt;3)-beta-D-glucans.</text>
        <dbReference type="EC" id="3.2.1.39"/>
    </reaction>
</comment>
<evidence type="ECO:0000313" key="14">
    <source>
        <dbReference type="Proteomes" id="UP000594261"/>
    </source>
</evidence>
<dbReference type="PANTHER" id="PTHR32227">
    <property type="entry name" value="GLUCAN ENDO-1,3-BETA-GLUCOSIDASE BG1-RELATED-RELATED"/>
    <property type="match status" value="1"/>
</dbReference>
<dbReference type="InterPro" id="IPR044965">
    <property type="entry name" value="Glyco_hydro_17_plant"/>
</dbReference>
<dbReference type="GO" id="GO:0042973">
    <property type="term" value="F:glucan endo-1,3-beta-D-glucosidase activity"/>
    <property type="evidence" value="ECO:0007669"/>
    <property type="project" value="UniProtKB-EC"/>
</dbReference>
<dbReference type="InterPro" id="IPR017853">
    <property type="entry name" value="GH"/>
</dbReference>
<dbReference type="InParanoid" id="A0A7N2L109"/>
<dbReference type="Proteomes" id="UP000594261">
    <property type="component" value="Chromosome 2"/>
</dbReference>
<evidence type="ECO:0000256" key="8">
    <source>
        <dbReference type="ARBA" id="ARBA00033335"/>
    </source>
</evidence>
<evidence type="ECO:0000259" key="12">
    <source>
        <dbReference type="SMART" id="SM00768"/>
    </source>
</evidence>
<evidence type="ECO:0000256" key="6">
    <source>
        <dbReference type="ARBA" id="ARBA00023157"/>
    </source>
</evidence>
<comment type="similarity">
    <text evidence="2 10">Belongs to the glycosyl hydrolase 17 family.</text>
</comment>
<keyword evidence="7 11" id="KW-0326">Glycosidase</keyword>
<dbReference type="SUPFAM" id="SSF51445">
    <property type="entry name" value="(Trans)glycosidases"/>
    <property type="match status" value="1"/>
</dbReference>
<dbReference type="OMA" id="FPIMIAY"/>
<evidence type="ECO:0000256" key="4">
    <source>
        <dbReference type="ARBA" id="ARBA00022729"/>
    </source>
</evidence>
<dbReference type="Gene3D" id="1.20.58.1040">
    <property type="match status" value="1"/>
</dbReference>
<keyword evidence="14" id="KW-1185">Reference proteome</keyword>
<dbReference type="PROSITE" id="PS00587">
    <property type="entry name" value="GLYCOSYL_HYDROL_F17"/>
    <property type="match status" value="1"/>
</dbReference>
<organism evidence="13 14">
    <name type="scientific">Quercus lobata</name>
    <name type="common">Valley oak</name>
    <dbReference type="NCBI Taxonomy" id="97700"/>
    <lineage>
        <taxon>Eukaryota</taxon>
        <taxon>Viridiplantae</taxon>
        <taxon>Streptophyta</taxon>
        <taxon>Embryophyta</taxon>
        <taxon>Tracheophyta</taxon>
        <taxon>Spermatophyta</taxon>
        <taxon>Magnoliopsida</taxon>
        <taxon>eudicotyledons</taxon>
        <taxon>Gunneridae</taxon>
        <taxon>Pentapetalae</taxon>
        <taxon>rosids</taxon>
        <taxon>fabids</taxon>
        <taxon>Fagales</taxon>
        <taxon>Fagaceae</taxon>
        <taxon>Quercus</taxon>
    </lineage>
</organism>
<dbReference type="InterPro" id="IPR012946">
    <property type="entry name" value="X8"/>
</dbReference>
<dbReference type="EC" id="3.2.1.39" evidence="3"/>
<evidence type="ECO:0000256" key="5">
    <source>
        <dbReference type="ARBA" id="ARBA00022801"/>
    </source>
</evidence>
<dbReference type="Pfam" id="PF07983">
    <property type="entry name" value="X8"/>
    <property type="match status" value="1"/>
</dbReference>
<keyword evidence="6" id="KW-1015">Disulfide bond</keyword>
<proteinExistence type="inferred from homology"/>
<reference evidence="14" key="1">
    <citation type="journal article" date="2016" name="G3 (Bethesda)">
        <title>First Draft Assembly and Annotation of the Genome of a California Endemic Oak Quercus lobata Nee (Fagaceae).</title>
        <authorList>
            <person name="Sork V.L."/>
            <person name="Fitz-Gibbon S.T."/>
            <person name="Puiu D."/>
            <person name="Crepeau M."/>
            <person name="Gugger P.F."/>
            <person name="Sherman R."/>
            <person name="Stevens K."/>
            <person name="Langley C.H."/>
            <person name="Pellegrini M."/>
            <person name="Salzberg S.L."/>
        </authorList>
    </citation>
    <scope>NUCLEOTIDE SEQUENCE [LARGE SCALE GENOMIC DNA]</scope>
    <source>
        <strain evidence="14">cv. SW786</strain>
    </source>
</reference>
<name>A0A7N2L109_QUELO</name>
<evidence type="ECO:0000256" key="10">
    <source>
        <dbReference type="RuleBase" id="RU004335"/>
    </source>
</evidence>
<keyword evidence="5 11" id="KW-0378">Hydrolase</keyword>
<dbReference type="EnsemblPlants" id="QL02p086138:mrna">
    <property type="protein sequence ID" value="QL02p086138:mrna"/>
    <property type="gene ID" value="QL02p086138"/>
</dbReference>
<feature type="domain" description="X8" evidence="12">
    <location>
        <begin position="389"/>
        <end position="473"/>
    </location>
</feature>
<dbReference type="AlphaFoldDB" id="A0A7N2L109"/>
<sequence>MAMLHSGLSVGVNWGTQATQKLPPDTVVKMLRENGFKKLKLFEADERILGALIGTEIEVMLGIPNNMLQMMCEDPGAAASWVDANVTSYSYTGGVHVQFCVIPCLDVLSLASFDLLCETRNINHFHDSFMEYSVRYVAVGNEPFLESYNGTYLECTLPALRNIQDALNQAGLGSKVKATIPFNADIYFSPDSNPVPSAGDFRAQLRDRTIEIIQYLYRNNAPFTVNIYPFLSLYGNKYFPFDYAFFDGTSKPVKDGDKQYTNAFDANFDTLVWALFKAGYADMPIIVGEIGWPSDGDINANVQNAKKFNQKLLQHVLSGKGTPARKGKIDIYLFSLLDENAKSIAPGGFERHWGIFEFDGKPKYELDLLGLGEDKGLVPAEDVKYMPKRWCVMNRQANDIEDLPDSIDYACSRSDCTALGYGSSCNHLRSVEENASYAFNMYYQVNNQNDYSCDFSGLAIVTNDDPSEEDCQFPVMISYGSPLLLQSGLSDAFIRIIEGFVLFLILLN</sequence>
<reference evidence="13" key="2">
    <citation type="submission" date="2021-01" db="UniProtKB">
        <authorList>
            <consortium name="EnsemblPlants"/>
        </authorList>
    </citation>
    <scope>IDENTIFICATION</scope>
</reference>